<dbReference type="Pfam" id="PF00850">
    <property type="entry name" value="Hist_deacetyl"/>
    <property type="match status" value="1"/>
</dbReference>
<gene>
    <name evidence="3" type="ORF">NM961_18135</name>
</gene>
<accession>A0ABT1QWH1</accession>
<reference evidence="3" key="1">
    <citation type="submission" date="2022-07" db="EMBL/GenBank/DDBJ databases">
        <title>Tahibacter sp., a new gammaproteobacterium isolated from the silt sample collected at pig farm.</title>
        <authorList>
            <person name="Chen H."/>
        </authorList>
    </citation>
    <scope>NUCLEOTIDE SEQUENCE</scope>
    <source>
        <strain evidence="3">P2K</strain>
    </source>
</reference>
<evidence type="ECO:0000259" key="2">
    <source>
        <dbReference type="Pfam" id="PF00850"/>
    </source>
</evidence>
<dbReference type="Proteomes" id="UP001165498">
    <property type="component" value="Unassembled WGS sequence"/>
</dbReference>
<dbReference type="EMBL" id="JANFQO010000019">
    <property type="protein sequence ID" value="MCQ4166637.1"/>
    <property type="molecule type" value="Genomic_DNA"/>
</dbReference>
<organism evidence="3 4">
    <name type="scientific">Tahibacter harae</name>
    <dbReference type="NCBI Taxonomy" id="2963937"/>
    <lineage>
        <taxon>Bacteria</taxon>
        <taxon>Pseudomonadati</taxon>
        <taxon>Pseudomonadota</taxon>
        <taxon>Gammaproteobacteria</taxon>
        <taxon>Lysobacterales</taxon>
        <taxon>Rhodanobacteraceae</taxon>
        <taxon>Tahibacter</taxon>
    </lineage>
</organism>
<evidence type="ECO:0000313" key="3">
    <source>
        <dbReference type="EMBL" id="MCQ4166637.1"/>
    </source>
</evidence>
<dbReference type="PANTHER" id="PTHR10625">
    <property type="entry name" value="HISTONE DEACETYLASE HDAC1-RELATED"/>
    <property type="match status" value="1"/>
</dbReference>
<name>A0ABT1QWH1_9GAMM</name>
<proteinExistence type="inferred from homology"/>
<evidence type="ECO:0000313" key="4">
    <source>
        <dbReference type="Proteomes" id="UP001165498"/>
    </source>
</evidence>
<comment type="caution">
    <text evidence="3">The sequence shown here is derived from an EMBL/GenBank/DDBJ whole genome shotgun (WGS) entry which is preliminary data.</text>
</comment>
<dbReference type="SUPFAM" id="SSF52768">
    <property type="entry name" value="Arginase/deacetylase"/>
    <property type="match status" value="1"/>
</dbReference>
<comment type="similarity">
    <text evidence="1">Belongs to the histone deacetylase family.</text>
</comment>
<dbReference type="InterPro" id="IPR023801">
    <property type="entry name" value="His_deacetylse_dom"/>
</dbReference>
<dbReference type="PRINTS" id="PR01270">
    <property type="entry name" value="HDASUPER"/>
</dbReference>
<evidence type="ECO:0000256" key="1">
    <source>
        <dbReference type="ARBA" id="ARBA00005947"/>
    </source>
</evidence>
<dbReference type="PANTHER" id="PTHR10625:SF19">
    <property type="entry name" value="HISTONE DEACETYLASE 12"/>
    <property type="match status" value="1"/>
</dbReference>
<dbReference type="RefSeq" id="WP_255915825.1">
    <property type="nucleotide sequence ID" value="NZ_JANFQO010000019.1"/>
</dbReference>
<dbReference type="InterPro" id="IPR037138">
    <property type="entry name" value="His_deacetylse_dom_sf"/>
</dbReference>
<sequence length="290" mass="32006">MRRLRIYYRSEYAPPQPFMLARLRALADSLAACPQVEMHAPQPIALSALRGLHSEDYLDAFLHGREPLASSQGVAWTPALRDATLAMLGGQLEAAQHAFAHGIAMNVARGFHHAWWARGGGFCALNGLALLAHHLPQKKVFVIDCDEHGGDGTEDFCTRLPNLYNASVFGTRYGYVGGPRAWAFPVDVRRDGYAVYAAALEQIRSLLAGLRPDLLVYQAGVDCHRDDRKGRAGLSTHQLFRRDRSVFGMARELRIPLVFVVAGGYQDARILARLNRNTVRAAVGTFARDS</sequence>
<protein>
    <recommendedName>
        <fullName evidence="2">Histone deacetylase domain-containing protein</fullName>
    </recommendedName>
</protein>
<feature type="domain" description="Histone deacetylase" evidence="2">
    <location>
        <begin position="20"/>
        <end position="279"/>
    </location>
</feature>
<dbReference type="Gene3D" id="3.40.800.20">
    <property type="entry name" value="Histone deacetylase domain"/>
    <property type="match status" value="1"/>
</dbReference>
<keyword evidence="4" id="KW-1185">Reference proteome</keyword>
<dbReference type="InterPro" id="IPR000286">
    <property type="entry name" value="HDACs"/>
</dbReference>
<dbReference type="InterPro" id="IPR023696">
    <property type="entry name" value="Ureohydrolase_dom_sf"/>
</dbReference>